<gene>
    <name evidence="3" type="ORF">GCM10010967_41640</name>
</gene>
<comment type="caution">
    <text evidence="3">The sequence shown here is derived from an EMBL/GenBank/DDBJ whole genome shotgun (WGS) entry which is preliminary data.</text>
</comment>
<proteinExistence type="predicted"/>
<dbReference type="InterPro" id="IPR016162">
    <property type="entry name" value="Ald_DH_N"/>
</dbReference>
<evidence type="ECO:0000259" key="2">
    <source>
        <dbReference type="Pfam" id="PF00171"/>
    </source>
</evidence>
<dbReference type="CDD" id="cd07129">
    <property type="entry name" value="ALDH_KGSADH"/>
    <property type="match status" value="1"/>
</dbReference>
<evidence type="ECO:0000313" key="4">
    <source>
        <dbReference type="Proteomes" id="UP000632339"/>
    </source>
</evidence>
<dbReference type="PANTHER" id="PTHR43353:SF3">
    <property type="entry name" value="ALDEHYDE DEHYDROGENASE-RELATED"/>
    <property type="match status" value="1"/>
</dbReference>
<keyword evidence="4" id="KW-1185">Reference proteome</keyword>
<dbReference type="Gene3D" id="3.40.605.10">
    <property type="entry name" value="Aldehyde Dehydrogenase, Chain A, domain 1"/>
    <property type="match status" value="1"/>
</dbReference>
<dbReference type="InterPro" id="IPR044151">
    <property type="entry name" value="ALDH_KGSADH"/>
</dbReference>
<sequence length="543" mass="58532">MFFTQNHTFHIIAMTTIQGKNFIGYALSAEGGRKFQAYAPATDTFLPEAFHCATPDEVNKTMALAEKAFDEYSQVPAARRADFLIAITEEILALGDQLLERANQETGLPIARLQGERARTINQLTQFADLLREGSWVEASIDTAQPDRAPAPKPDIRKMLVPIGPVIMFGSSNFPFAYSVAGVDSGPALAAGNPLIVKAHPAHPGVSDLTAQAIARAAQRTGMPEGTFSMLYDDGFEVGAALVKHPASKAVGFTGSYKGGMALYRLAQEREEPIPVFAEMGSVNPIVVLPGYLQKNAVELGKTLAGSVSLGAGQFCTNPGLVFITKSEGLDAFQDSYKTEILQTSSATMLTAGICKNYYKLRGQALAQPNVSALAISEQHSEGKNQAEASIALVSGKDFIANPKLHEEVFGPFSLLIVCEDTDELYDAVLHLKGQLTATLIAEEVEVTAYPKIVRQLAKISGRFILNGVPTGVEVCPSIHHGGPFPATADSKFTSVGRHSILRFVRPQSFQNWPDTLLPDELKNANPLGIYRLVNNVQTRDAI</sequence>
<dbReference type="Pfam" id="PF00171">
    <property type="entry name" value="Aldedh"/>
    <property type="match status" value="1"/>
</dbReference>
<dbReference type="EMBL" id="BMLI01000002">
    <property type="protein sequence ID" value="GGN02626.1"/>
    <property type="molecule type" value="Genomic_DNA"/>
</dbReference>
<reference evidence="4" key="1">
    <citation type="journal article" date="2019" name="Int. J. Syst. Evol. Microbiol.">
        <title>The Global Catalogue of Microorganisms (GCM) 10K type strain sequencing project: providing services to taxonomists for standard genome sequencing and annotation.</title>
        <authorList>
            <consortium name="The Broad Institute Genomics Platform"/>
            <consortium name="The Broad Institute Genome Sequencing Center for Infectious Disease"/>
            <person name="Wu L."/>
            <person name="Ma J."/>
        </authorList>
    </citation>
    <scope>NUCLEOTIDE SEQUENCE [LARGE SCALE GENOMIC DNA]</scope>
    <source>
        <strain evidence="4">CGMCC 1.6375</strain>
    </source>
</reference>
<dbReference type="PANTHER" id="PTHR43353">
    <property type="entry name" value="SUCCINATE-SEMIALDEHYDE DEHYDROGENASE, MITOCHONDRIAL"/>
    <property type="match status" value="1"/>
</dbReference>
<dbReference type="InterPro" id="IPR016161">
    <property type="entry name" value="Ald_DH/histidinol_DH"/>
</dbReference>
<feature type="domain" description="Aldehyde dehydrogenase" evidence="2">
    <location>
        <begin position="31"/>
        <end position="446"/>
    </location>
</feature>
<evidence type="ECO:0000256" key="1">
    <source>
        <dbReference type="ARBA" id="ARBA00023002"/>
    </source>
</evidence>
<dbReference type="InterPro" id="IPR050740">
    <property type="entry name" value="Aldehyde_DH_Superfamily"/>
</dbReference>
<protein>
    <submittedName>
        <fullName evidence="3">Fatty aldehyde dehydrogenase</fullName>
    </submittedName>
</protein>
<accession>A0ABQ2I7A8</accession>
<organism evidence="3 4">
    <name type="scientific">Dyadobacter beijingensis</name>
    <dbReference type="NCBI Taxonomy" id="365489"/>
    <lineage>
        <taxon>Bacteria</taxon>
        <taxon>Pseudomonadati</taxon>
        <taxon>Bacteroidota</taxon>
        <taxon>Cytophagia</taxon>
        <taxon>Cytophagales</taxon>
        <taxon>Spirosomataceae</taxon>
        <taxon>Dyadobacter</taxon>
    </lineage>
</organism>
<dbReference type="InterPro" id="IPR016163">
    <property type="entry name" value="Ald_DH_C"/>
</dbReference>
<name>A0ABQ2I7A8_9BACT</name>
<dbReference type="SUPFAM" id="SSF53720">
    <property type="entry name" value="ALDH-like"/>
    <property type="match status" value="1"/>
</dbReference>
<keyword evidence="1" id="KW-0560">Oxidoreductase</keyword>
<dbReference type="Gene3D" id="3.40.309.10">
    <property type="entry name" value="Aldehyde Dehydrogenase, Chain A, domain 2"/>
    <property type="match status" value="1"/>
</dbReference>
<evidence type="ECO:0000313" key="3">
    <source>
        <dbReference type="EMBL" id="GGN02626.1"/>
    </source>
</evidence>
<dbReference type="InterPro" id="IPR015590">
    <property type="entry name" value="Aldehyde_DH_dom"/>
</dbReference>
<dbReference type="Proteomes" id="UP000632339">
    <property type="component" value="Unassembled WGS sequence"/>
</dbReference>